<dbReference type="PANTHER" id="PTHR43213:SF5">
    <property type="entry name" value="BIFUNCTIONAL DTTP_UTP PYROPHOSPHATASE_METHYLTRANSFERASE PROTEIN-RELATED"/>
    <property type="match status" value="1"/>
</dbReference>
<evidence type="ECO:0000313" key="5">
    <source>
        <dbReference type="Proteomes" id="UP001240171"/>
    </source>
</evidence>
<dbReference type="GO" id="GO:0016787">
    <property type="term" value="F:hydrolase activity"/>
    <property type="evidence" value="ECO:0007669"/>
    <property type="project" value="UniProtKB-KW"/>
</dbReference>
<keyword evidence="3" id="KW-0963">Cytoplasm</keyword>
<comment type="subcellular location">
    <subcellularLocation>
        <location evidence="3">Cytoplasm</location>
    </subcellularLocation>
</comment>
<sequence length="202" mass="22261">MDDKHTRRIILASTSPRRRELIASLGLPYEFMPSHADESTPETWTPEDIVEKLSLRKAGAILAEVQKLGRCGVIVGSDTIVVLDGKVLGKPRDEEDAFRMLNMLQGRRHQVFTGVACLDAETGRQLVKHRSTYVTMKPLDKSAIRAYIRSGEPSDKAGAYGIQGLGAVLIDYIEGCYFNVVGLPVSLLSDMLSEFGMHVLAE</sequence>
<comment type="cofactor">
    <cofactor evidence="1 3">
        <name>a divalent metal cation</name>
        <dbReference type="ChEBI" id="CHEBI:60240"/>
    </cofactor>
</comment>
<dbReference type="InterPro" id="IPR029001">
    <property type="entry name" value="ITPase-like_fam"/>
</dbReference>
<name>A0ABT9CC94_9BACL</name>
<comment type="caution">
    <text evidence="4">The sequence shown here is derived from an EMBL/GenBank/DDBJ whole genome shotgun (WGS) entry which is preliminary data.</text>
</comment>
<comment type="catalytic activity">
    <reaction evidence="3">
        <text>UTP + H2O = UMP + diphosphate + H(+)</text>
        <dbReference type="Rhea" id="RHEA:29395"/>
        <dbReference type="ChEBI" id="CHEBI:15377"/>
        <dbReference type="ChEBI" id="CHEBI:15378"/>
        <dbReference type="ChEBI" id="CHEBI:33019"/>
        <dbReference type="ChEBI" id="CHEBI:46398"/>
        <dbReference type="ChEBI" id="CHEBI:57865"/>
        <dbReference type="EC" id="3.6.1.9"/>
    </reaction>
</comment>
<dbReference type="InterPro" id="IPR003697">
    <property type="entry name" value="Maf-like"/>
</dbReference>
<dbReference type="EMBL" id="JAUQTB010000005">
    <property type="protein sequence ID" value="MDO7906888.1"/>
    <property type="molecule type" value="Genomic_DNA"/>
</dbReference>
<dbReference type="PANTHER" id="PTHR43213">
    <property type="entry name" value="BIFUNCTIONAL DTTP/UTP PYROPHOSPHATASE/METHYLTRANSFERASE PROTEIN-RELATED"/>
    <property type="match status" value="1"/>
</dbReference>
<evidence type="ECO:0000256" key="2">
    <source>
        <dbReference type="ARBA" id="ARBA00022801"/>
    </source>
</evidence>
<keyword evidence="5" id="KW-1185">Reference proteome</keyword>
<proteinExistence type="inferred from homology"/>
<dbReference type="Pfam" id="PF02545">
    <property type="entry name" value="Maf"/>
    <property type="match status" value="1"/>
</dbReference>
<dbReference type="NCBIfam" id="TIGR00172">
    <property type="entry name" value="maf"/>
    <property type="match status" value="1"/>
</dbReference>
<gene>
    <name evidence="4" type="ORF">Q5741_10720</name>
</gene>
<accession>A0ABT9CC94</accession>
<dbReference type="Proteomes" id="UP001240171">
    <property type="component" value="Unassembled WGS sequence"/>
</dbReference>
<evidence type="ECO:0000256" key="3">
    <source>
        <dbReference type="HAMAP-Rule" id="MF_00528"/>
    </source>
</evidence>
<feature type="site" description="Important for substrate specificity" evidence="3">
    <location>
        <position position="79"/>
    </location>
</feature>
<protein>
    <recommendedName>
        <fullName evidence="3">dTTP/UTP pyrophosphatase</fullName>
        <shortName evidence="3">dTTPase/UTPase</shortName>
        <ecNumber evidence="3">3.6.1.9</ecNumber>
    </recommendedName>
    <alternativeName>
        <fullName evidence="3">Nucleoside triphosphate pyrophosphatase</fullName>
    </alternativeName>
    <alternativeName>
        <fullName evidence="3">Nucleotide pyrophosphatase</fullName>
        <shortName evidence="3">Nucleotide PPase</shortName>
    </alternativeName>
</protein>
<dbReference type="EC" id="3.6.1.9" evidence="3"/>
<dbReference type="CDD" id="cd00555">
    <property type="entry name" value="Maf"/>
    <property type="match status" value="1"/>
</dbReference>
<reference evidence="4 5" key="1">
    <citation type="submission" date="2023-07" db="EMBL/GenBank/DDBJ databases">
        <title>Paenibacillus sp. JX-17 nov. isolated from soil.</title>
        <authorList>
            <person name="Wan Y."/>
            <person name="Liu B."/>
        </authorList>
    </citation>
    <scope>NUCLEOTIDE SEQUENCE [LARGE SCALE GENOMIC DNA]</scope>
    <source>
        <strain evidence="4 5">JX-17</strain>
    </source>
</reference>
<comment type="similarity">
    <text evidence="3">Belongs to the Maf family. YhdE subfamily.</text>
</comment>
<dbReference type="SUPFAM" id="SSF52972">
    <property type="entry name" value="ITPase-like"/>
    <property type="match status" value="1"/>
</dbReference>
<keyword evidence="2 3" id="KW-0378">Hydrolase</keyword>
<feature type="active site" description="Proton acceptor" evidence="3">
    <location>
        <position position="78"/>
    </location>
</feature>
<feature type="site" description="Important for substrate specificity" evidence="3">
    <location>
        <position position="17"/>
    </location>
</feature>
<dbReference type="PIRSF" id="PIRSF006305">
    <property type="entry name" value="Maf"/>
    <property type="match status" value="1"/>
</dbReference>
<comment type="function">
    <text evidence="3">Nucleoside triphosphate pyrophosphatase that hydrolyzes dTTP and UTP. May have a dual role in cell division arrest and in preventing the incorporation of modified nucleotides into cellular nucleic acids.</text>
</comment>
<comment type="caution">
    <text evidence="3">Lacks conserved residue(s) required for the propagation of feature annotation.</text>
</comment>
<dbReference type="HAMAP" id="MF_00528">
    <property type="entry name" value="Maf"/>
    <property type="match status" value="1"/>
</dbReference>
<feature type="site" description="Important for substrate specificity" evidence="3">
    <location>
        <position position="163"/>
    </location>
</feature>
<evidence type="ECO:0000313" key="4">
    <source>
        <dbReference type="EMBL" id="MDO7906888.1"/>
    </source>
</evidence>
<dbReference type="Gene3D" id="3.90.950.10">
    <property type="match status" value="1"/>
</dbReference>
<organism evidence="4 5">
    <name type="scientific">Paenibacillus lacisoli</name>
    <dbReference type="NCBI Taxonomy" id="3064525"/>
    <lineage>
        <taxon>Bacteria</taxon>
        <taxon>Bacillati</taxon>
        <taxon>Bacillota</taxon>
        <taxon>Bacilli</taxon>
        <taxon>Bacillales</taxon>
        <taxon>Paenibacillaceae</taxon>
        <taxon>Paenibacillus</taxon>
    </lineage>
</organism>
<evidence type="ECO:0000256" key="1">
    <source>
        <dbReference type="ARBA" id="ARBA00001968"/>
    </source>
</evidence>
<dbReference type="RefSeq" id="WP_305024093.1">
    <property type="nucleotide sequence ID" value="NZ_JAUQTB010000005.1"/>
</dbReference>
<comment type="catalytic activity">
    <reaction evidence="3">
        <text>dTTP + H2O = dTMP + diphosphate + H(+)</text>
        <dbReference type="Rhea" id="RHEA:28534"/>
        <dbReference type="ChEBI" id="CHEBI:15377"/>
        <dbReference type="ChEBI" id="CHEBI:15378"/>
        <dbReference type="ChEBI" id="CHEBI:33019"/>
        <dbReference type="ChEBI" id="CHEBI:37568"/>
        <dbReference type="ChEBI" id="CHEBI:63528"/>
        <dbReference type="EC" id="3.6.1.9"/>
    </reaction>
</comment>
<keyword evidence="3" id="KW-0546">Nucleotide metabolism</keyword>